<accession>A0ACA9Y464</accession>
<reference evidence="1" key="1">
    <citation type="submission" date="2022-06" db="EMBL/GenBank/DDBJ databases">
        <authorList>
            <person name="Legras J.-L."/>
            <person name="Devillers H."/>
            <person name="Grondin C."/>
        </authorList>
    </citation>
    <scope>NUCLEOTIDE SEQUENCE</scope>
    <source>
        <strain evidence="1">CLIB 1444</strain>
    </source>
</reference>
<evidence type="ECO:0000313" key="1">
    <source>
        <dbReference type="EMBL" id="CAH6719767.1"/>
    </source>
</evidence>
<organism evidence="1 2">
    <name type="scientific">[Candida] jaroonii</name>
    <dbReference type="NCBI Taxonomy" id="467808"/>
    <lineage>
        <taxon>Eukaryota</taxon>
        <taxon>Fungi</taxon>
        <taxon>Dikarya</taxon>
        <taxon>Ascomycota</taxon>
        <taxon>Saccharomycotina</taxon>
        <taxon>Pichiomycetes</taxon>
        <taxon>Debaryomycetaceae</taxon>
        <taxon>Yamadazyma</taxon>
    </lineage>
</organism>
<proteinExistence type="predicted"/>
<protein>
    <submittedName>
        <fullName evidence="1">Probable ATP-dependent permease</fullName>
    </submittedName>
</protein>
<gene>
    <name evidence="1" type="ORF">CLIB1444_02S16050</name>
</gene>
<evidence type="ECO:0000313" key="2">
    <source>
        <dbReference type="Proteomes" id="UP001152531"/>
    </source>
</evidence>
<name>A0ACA9Y464_9ASCO</name>
<dbReference type="Proteomes" id="UP001152531">
    <property type="component" value="Unassembled WGS sequence"/>
</dbReference>
<dbReference type="EMBL" id="CALSDN010000002">
    <property type="protein sequence ID" value="CAH6719767.1"/>
    <property type="molecule type" value="Genomic_DNA"/>
</dbReference>
<sequence length="1025" mass="115077">MKFSGILVIVNAISLIFAKEQVLDVKNVEQFNNTFERVSKGSLLNDIFMIKPGVGPSKPPPEDCPPCFNCNLPNFECTQFSTCNAFTGFCECRDGYGGNDCSEPLCGSLSDGNKNRPIRKKSEPTCGCKSGWDGINCNMCVDDDVCDSFMPEGLKGTCYKSGIVVNKFHQMCDVTNKKIISILNGKKPQVTFSCNKTAGACDFQFWIDQKESFYCDLNKCSFDYDLKKNSTNYQCEEVMCKCLPERMLCGEAGSIDISEFLTETIRGPGQFSCDLKDKNCQFSEPSMNDLISSVFGDPYITLNCKSGECIHKSEIPGYDLPDSNRLTWSNLLLIILVAFICFMIVGASLYNISRSALFKPSGDFQPLDGEMNALNENFTPTTLSFENIQYKIKDHQVLSGVNGLVKPQECLAIMGGSGAGKTTLLDILAGKNKDGVISGNIYVNGNILADKDFKKIVGFVDQEDHLIPTLTVYETVLNSALLRLPRTMSLRAKETRVIEVLNELRILNIKDRVIGSDFQRGISGGEKRRVSIACEMVTSPSILFLDEPTSGLDAYNARNVIDCLVKLSRDFNRTIIFTIHQPRSNIVSLFDKLLLLSEGDLIYSGDMIKCNDFFSKNGYTIPLGYNIADYLIDITVDHKKLIKVKTSGADLESGDSEDTDLHNRFLRTQTSQSDIDVTSEWAHLAVHRDEYNNYNKVDSNVEETIIQVENKLPTIFKESVIAQELIEEIKQLKENPVKYEISEQYKKATFLTQIAVLSSRTFKNLYRNPKLLLTHYVLSLVMGGFCGYIYYDVKNDISGFQNRLGLFFFLLSLFGFSALTGLHTFSSERIIFIRERANNYYNPFSYYVTKIICDILPLRVLPPIILIAIAYPLVGLTMEHNAFLKTIGILVLFNVAISIEVLIIGILIRDPGTSTMVSVLILLFSILFAGLFINSEELKGQIKWLEWISLFHYAYESLSINEVKDLILKEKKFGLSIEVPGAVILSSFGFTVSAFWDDVISLIVWLAVFLVLGYVFLHFYAIERR</sequence>
<comment type="caution">
    <text evidence="1">The sequence shown here is derived from an EMBL/GenBank/DDBJ whole genome shotgun (WGS) entry which is preliminary data.</text>
</comment>
<keyword evidence="2" id="KW-1185">Reference proteome</keyword>